<dbReference type="OrthoDB" id="202415at2759"/>
<keyword evidence="1" id="KW-0812">Transmembrane</keyword>
<dbReference type="Pfam" id="PF05686">
    <property type="entry name" value="Glyco_transf_90"/>
    <property type="match status" value="1"/>
</dbReference>
<feature type="domain" description="Glycosyl transferase CAP10" evidence="2">
    <location>
        <begin position="211"/>
        <end position="478"/>
    </location>
</feature>
<proteinExistence type="predicted"/>
<accession>A0A2B7Y0T0</accession>
<dbReference type="Proteomes" id="UP000224634">
    <property type="component" value="Unassembled WGS sequence"/>
</dbReference>
<feature type="transmembrane region" description="Helical" evidence="1">
    <location>
        <begin position="12"/>
        <end position="34"/>
    </location>
</feature>
<keyword evidence="1" id="KW-0472">Membrane</keyword>
<comment type="caution">
    <text evidence="3">The sequence shown here is derived from an EMBL/GenBank/DDBJ whole genome shotgun (WGS) entry which is preliminary data.</text>
</comment>
<sequence length="509" mass="57860">MALFHTPSRRPRLCLHIFPPCLLFLAGLSIYLLWFGMNSDLDNVHPLLTQLIPAGHCACKYSTTFNCTSSLAAVATTSPQEPPEQDGKKKTWSFQYPRDASSIHLSPAQCQTSFPGLFTDIHRAVDFWSQQATTTTTTTTTTHNNNNLTRSTLDAIPLKPGMARARLHNGHLSILATSAAQEDHRRKILAILSAMHRALPSTEDLGPGDSMEFVFSVEDKVEDINSGNGGSGKQQLPVWVLARKASEEDVWLIPDFGFWSWENEKNMIGPYDDVVAGIEEDEREEKRRSRRSGEAVLIGDGQEEEEEGDWWAKKVPKLVWRGKLSFAPKLRRMLLEAARGNEWGDVKELVWSKKENFISMQDHCKYAFVAHVEGRAYSSSLKYRQACRSVIIAHKLQYIQHHHYLLQSSGAQQNFVEVERDFSDLQPKIEALIADPEKARSIADNSVRVFRERYLTKAAEACYWRELWRGWGKVYSDDEGDEGVGRKGMRYESFVLLESEKMMRFEAQS</sequence>
<dbReference type="SMART" id="SM00672">
    <property type="entry name" value="CAP10"/>
    <property type="match status" value="1"/>
</dbReference>
<evidence type="ECO:0000256" key="1">
    <source>
        <dbReference type="SAM" id="Phobius"/>
    </source>
</evidence>
<evidence type="ECO:0000259" key="2">
    <source>
        <dbReference type="SMART" id="SM00672"/>
    </source>
</evidence>
<dbReference type="InterPro" id="IPR006598">
    <property type="entry name" value="CAP10"/>
</dbReference>
<keyword evidence="4" id="KW-1185">Reference proteome</keyword>
<dbReference type="InterPro" id="IPR051091">
    <property type="entry name" value="O-Glucosyltr/Glycosyltrsf_90"/>
</dbReference>
<organism evidence="3 4">
    <name type="scientific">Polytolypa hystricis (strain UAMH7299)</name>
    <dbReference type="NCBI Taxonomy" id="1447883"/>
    <lineage>
        <taxon>Eukaryota</taxon>
        <taxon>Fungi</taxon>
        <taxon>Dikarya</taxon>
        <taxon>Ascomycota</taxon>
        <taxon>Pezizomycotina</taxon>
        <taxon>Eurotiomycetes</taxon>
        <taxon>Eurotiomycetidae</taxon>
        <taxon>Onygenales</taxon>
        <taxon>Onygenales incertae sedis</taxon>
        <taxon>Polytolypa</taxon>
    </lineage>
</organism>
<name>A0A2B7Y0T0_POLH7</name>
<evidence type="ECO:0000313" key="3">
    <source>
        <dbReference type="EMBL" id="PGH14641.1"/>
    </source>
</evidence>
<keyword evidence="1" id="KW-1133">Transmembrane helix</keyword>
<evidence type="ECO:0000313" key="4">
    <source>
        <dbReference type="Proteomes" id="UP000224634"/>
    </source>
</evidence>
<dbReference type="PANTHER" id="PTHR12203:SF107">
    <property type="entry name" value="GLYCOSYL TRANSFERASE CAP10 DOMAIN-CONTAINING PROTEIN"/>
    <property type="match status" value="1"/>
</dbReference>
<dbReference type="AlphaFoldDB" id="A0A2B7Y0T0"/>
<protein>
    <recommendedName>
        <fullName evidence="2">Glycosyl transferase CAP10 domain-containing protein</fullName>
    </recommendedName>
</protein>
<dbReference type="EMBL" id="PDNA01000091">
    <property type="protein sequence ID" value="PGH14641.1"/>
    <property type="molecule type" value="Genomic_DNA"/>
</dbReference>
<gene>
    <name evidence="3" type="ORF">AJ80_05821</name>
</gene>
<dbReference type="PANTHER" id="PTHR12203">
    <property type="entry name" value="KDEL LYS-ASP-GLU-LEU CONTAINING - RELATED"/>
    <property type="match status" value="1"/>
</dbReference>
<reference evidence="3 4" key="1">
    <citation type="submission" date="2017-10" db="EMBL/GenBank/DDBJ databases">
        <title>Comparative genomics in systemic dimorphic fungi from Ajellomycetaceae.</title>
        <authorList>
            <person name="Munoz J.F."/>
            <person name="Mcewen J.G."/>
            <person name="Clay O.K."/>
            <person name="Cuomo C.A."/>
        </authorList>
    </citation>
    <scope>NUCLEOTIDE SEQUENCE [LARGE SCALE GENOMIC DNA]</scope>
    <source>
        <strain evidence="3 4">UAMH7299</strain>
    </source>
</reference>